<evidence type="ECO:0000256" key="2">
    <source>
        <dbReference type="ARBA" id="ARBA00022741"/>
    </source>
</evidence>
<dbReference type="GO" id="GO:0008017">
    <property type="term" value="F:microtubule binding"/>
    <property type="evidence" value="ECO:0007669"/>
    <property type="project" value="InterPro"/>
</dbReference>
<keyword evidence="4" id="KW-0175">Coiled coil</keyword>
<dbReference type="CDD" id="cd01370">
    <property type="entry name" value="KISc_KIP3_like"/>
    <property type="match status" value="1"/>
</dbReference>
<dbReference type="PROSITE" id="PS00411">
    <property type="entry name" value="KINESIN_MOTOR_1"/>
    <property type="match status" value="1"/>
</dbReference>
<evidence type="ECO:0000256" key="1">
    <source>
        <dbReference type="ARBA" id="ARBA00022701"/>
    </source>
</evidence>
<dbReference type="PROSITE" id="PS50067">
    <property type="entry name" value="KINESIN_MOTOR_2"/>
    <property type="match status" value="1"/>
</dbReference>
<protein>
    <recommendedName>
        <fullName evidence="7">Kinesin-like protein</fullName>
    </recommendedName>
</protein>
<name>A0A9P8Q3K1_WICPI</name>
<accession>A0A9P8Q3K1</accession>
<evidence type="ECO:0000256" key="7">
    <source>
        <dbReference type="RuleBase" id="RU000394"/>
    </source>
</evidence>
<dbReference type="Proteomes" id="UP000774326">
    <property type="component" value="Unassembled WGS sequence"/>
</dbReference>
<feature type="domain" description="Kinesin motor" evidence="9">
    <location>
        <begin position="7"/>
        <end position="391"/>
    </location>
</feature>
<keyword evidence="11" id="KW-1185">Reference proteome</keyword>
<dbReference type="OrthoDB" id="3176171at2759"/>
<dbReference type="PANTHER" id="PTHR47968">
    <property type="entry name" value="CENTROMERE PROTEIN E"/>
    <property type="match status" value="1"/>
</dbReference>
<reference evidence="10" key="1">
    <citation type="journal article" date="2021" name="Open Biol.">
        <title>Shared evolutionary footprints suggest mitochondrial oxidative damage underlies multiple complex I losses in fungi.</title>
        <authorList>
            <person name="Schikora-Tamarit M.A."/>
            <person name="Marcet-Houben M."/>
            <person name="Nosek J."/>
            <person name="Gabaldon T."/>
        </authorList>
    </citation>
    <scope>NUCLEOTIDE SEQUENCE</scope>
    <source>
        <strain evidence="10">CBS2887</strain>
    </source>
</reference>
<dbReference type="SMART" id="SM00129">
    <property type="entry name" value="KISc"/>
    <property type="match status" value="1"/>
</dbReference>
<dbReference type="InterPro" id="IPR027417">
    <property type="entry name" value="P-loop_NTPase"/>
</dbReference>
<dbReference type="GO" id="GO:0007018">
    <property type="term" value="P:microtubule-based movement"/>
    <property type="evidence" value="ECO:0007669"/>
    <property type="project" value="InterPro"/>
</dbReference>
<reference evidence="10" key="2">
    <citation type="submission" date="2021-01" db="EMBL/GenBank/DDBJ databases">
        <authorList>
            <person name="Schikora-Tamarit M.A."/>
        </authorList>
    </citation>
    <scope>NUCLEOTIDE SEQUENCE</scope>
    <source>
        <strain evidence="10">CBS2887</strain>
    </source>
</reference>
<dbReference type="PRINTS" id="PR00380">
    <property type="entry name" value="KINESINHEAVY"/>
</dbReference>
<feature type="region of interest" description="Disordered" evidence="8">
    <location>
        <begin position="724"/>
        <end position="765"/>
    </location>
</feature>
<evidence type="ECO:0000313" key="11">
    <source>
        <dbReference type="Proteomes" id="UP000774326"/>
    </source>
</evidence>
<evidence type="ECO:0000259" key="9">
    <source>
        <dbReference type="PROSITE" id="PS50067"/>
    </source>
</evidence>
<feature type="compositionally biased region" description="Polar residues" evidence="8">
    <location>
        <begin position="734"/>
        <end position="743"/>
    </location>
</feature>
<dbReference type="InterPro" id="IPR019821">
    <property type="entry name" value="Kinesin_motor_CS"/>
</dbReference>
<feature type="binding site" evidence="6">
    <location>
        <begin position="147"/>
        <end position="154"/>
    </location>
    <ligand>
        <name>ATP</name>
        <dbReference type="ChEBI" id="CHEBI:30616"/>
    </ligand>
</feature>
<dbReference type="InterPro" id="IPR027640">
    <property type="entry name" value="Kinesin-like_fam"/>
</dbReference>
<dbReference type="PANTHER" id="PTHR47968:SF13">
    <property type="entry name" value="KINESIN-LIKE PROTEIN KIF19 ISOFORM X1"/>
    <property type="match status" value="1"/>
</dbReference>
<sequence length="818" mass="92336">MASIQSSVAVAVRVRPFTALELSHLTKKQENKSFLGDGSLTSSEAEKENEGYSRLPKLNSKAVRKIVDVVDDRMLIFDPLETSPLATLSANIGNSKGKQLTRFREHRFIFDRLFDEKTSQKEVYDGTTRPLLDSVIDGFNATVFAYGATGCGKTHTINGTSEDPGIIYLTMAELFEKIEGLKDSKVFNVSLSYLEIYNETIRDLMVPETDPKLLNLREDSQNRIVVSNLSSHIPKSVHEVMDMIHIGNKNRTVSPTKANETSSRSHAVLQINISHKNRTAEVSEEHTFATLSIIDLAGSERAAATMNRGKRLHEGANINKSLLALGNCINALCDGKRRSHVPYRDSKLTRLLKFSLGGNCKTVMIVCISPSSLHYDETLNTLKYADRAKEIKTKVLRNKTNLDRHVGSYLKMISEQRIEIEELKNRESTKIEECLEEFRLKRSRVAAGILDLIESVKQNINSTKIEQIKLRKSLILCKRNISVQILNTLKSFNQHFASYEYFQGLLAKSEDLTGLFQEKVQELESLFNAESDIDHMMTKSVDNGVKRLSELETWSQSDKVQVEIMLSLIRDSIDKIILRNAAVAQDQATDSAELQFITGFSTSNCFKIFDVDPESSLDDFRENFIRSFENYLLDLSNFDSLFEELTLSRFQHNMKSEMVLPTSPVEVSGRTYKDLSPFNLSPDIARLNKLRNSIIGNSKISKNTPSSPTLNKIKQIKKVRWNFPDETDQDNSYDENQTKQSDVQLDRENDTNMDESMDTSDVNMDTLDDSQTLERDINGIKKLEPKQFNSLLTKSLLAPGAAANPFNRSIGKATRLGL</sequence>
<dbReference type="SUPFAM" id="SSF52540">
    <property type="entry name" value="P-loop containing nucleoside triphosphate hydrolases"/>
    <property type="match status" value="1"/>
</dbReference>
<dbReference type="InterPro" id="IPR001752">
    <property type="entry name" value="Kinesin_motor_dom"/>
</dbReference>
<comment type="similarity">
    <text evidence="6 7">Belongs to the TRAFAC class myosin-kinesin ATPase superfamily. Kinesin family.</text>
</comment>
<evidence type="ECO:0000256" key="3">
    <source>
        <dbReference type="ARBA" id="ARBA00022840"/>
    </source>
</evidence>
<dbReference type="InterPro" id="IPR036961">
    <property type="entry name" value="Kinesin_motor_dom_sf"/>
</dbReference>
<keyword evidence="3 6" id="KW-0067">ATP-binding</keyword>
<dbReference type="Gene3D" id="3.40.850.10">
    <property type="entry name" value="Kinesin motor domain"/>
    <property type="match status" value="1"/>
</dbReference>
<comment type="caution">
    <text evidence="10">The sequence shown here is derived from an EMBL/GenBank/DDBJ whole genome shotgun (WGS) entry which is preliminary data.</text>
</comment>
<keyword evidence="5 6" id="KW-0505">Motor protein</keyword>
<dbReference type="FunFam" id="3.40.850.10:FF:000053">
    <property type="entry name" value="Kinesin family"/>
    <property type="match status" value="1"/>
</dbReference>
<dbReference type="GO" id="GO:0005874">
    <property type="term" value="C:microtubule"/>
    <property type="evidence" value="ECO:0007669"/>
    <property type="project" value="UniProtKB-KW"/>
</dbReference>
<dbReference type="AlphaFoldDB" id="A0A9P8Q3K1"/>
<dbReference type="EMBL" id="JAEUBG010003758">
    <property type="protein sequence ID" value="KAH3682360.1"/>
    <property type="molecule type" value="Genomic_DNA"/>
</dbReference>
<organism evidence="10 11">
    <name type="scientific">Wickerhamomyces pijperi</name>
    <name type="common">Yeast</name>
    <name type="synonym">Pichia pijperi</name>
    <dbReference type="NCBI Taxonomy" id="599730"/>
    <lineage>
        <taxon>Eukaryota</taxon>
        <taxon>Fungi</taxon>
        <taxon>Dikarya</taxon>
        <taxon>Ascomycota</taxon>
        <taxon>Saccharomycotina</taxon>
        <taxon>Saccharomycetes</taxon>
        <taxon>Phaffomycetales</taxon>
        <taxon>Wickerhamomycetaceae</taxon>
        <taxon>Wickerhamomyces</taxon>
    </lineage>
</organism>
<keyword evidence="2 6" id="KW-0547">Nucleotide-binding</keyword>
<evidence type="ECO:0000256" key="5">
    <source>
        <dbReference type="ARBA" id="ARBA00023175"/>
    </source>
</evidence>
<gene>
    <name evidence="10" type="ORF">WICPIJ_006674</name>
</gene>
<dbReference type="GO" id="GO:0003777">
    <property type="term" value="F:microtubule motor activity"/>
    <property type="evidence" value="ECO:0007669"/>
    <property type="project" value="InterPro"/>
</dbReference>
<evidence type="ECO:0000256" key="6">
    <source>
        <dbReference type="PROSITE-ProRule" id="PRU00283"/>
    </source>
</evidence>
<keyword evidence="1 7" id="KW-0493">Microtubule</keyword>
<evidence type="ECO:0000256" key="4">
    <source>
        <dbReference type="ARBA" id="ARBA00023054"/>
    </source>
</evidence>
<evidence type="ECO:0000256" key="8">
    <source>
        <dbReference type="SAM" id="MobiDB-lite"/>
    </source>
</evidence>
<evidence type="ECO:0000313" key="10">
    <source>
        <dbReference type="EMBL" id="KAH3682360.1"/>
    </source>
</evidence>
<proteinExistence type="inferred from homology"/>
<dbReference type="GO" id="GO:0005524">
    <property type="term" value="F:ATP binding"/>
    <property type="evidence" value="ECO:0007669"/>
    <property type="project" value="UniProtKB-UniRule"/>
</dbReference>
<dbReference type="Pfam" id="PF00225">
    <property type="entry name" value="Kinesin"/>
    <property type="match status" value="1"/>
</dbReference>